<dbReference type="RefSeq" id="WP_111274327.1">
    <property type="nucleotide sequence ID" value="NZ_QFYS01000001.1"/>
</dbReference>
<dbReference type="EMBL" id="QFYS01000001">
    <property type="protein sequence ID" value="RAK68835.1"/>
    <property type="molecule type" value="Genomic_DNA"/>
</dbReference>
<dbReference type="Proteomes" id="UP000249524">
    <property type="component" value="Unassembled WGS sequence"/>
</dbReference>
<feature type="transmembrane region" description="Helical" evidence="1">
    <location>
        <begin position="84"/>
        <end position="106"/>
    </location>
</feature>
<name>A0A328BQ79_9CAUL</name>
<gene>
    <name evidence="2" type="ORF">DJ019_02130</name>
</gene>
<proteinExistence type="predicted"/>
<dbReference type="AlphaFoldDB" id="A0A328BQ79"/>
<evidence type="ECO:0000313" key="2">
    <source>
        <dbReference type="EMBL" id="RAK68835.1"/>
    </source>
</evidence>
<accession>A0A328BQ79</accession>
<protein>
    <submittedName>
        <fullName evidence="2">Uncharacterized protein</fullName>
    </submittedName>
</protein>
<organism evidence="2 3">
    <name type="scientific">Phenylobacterium kunshanense</name>
    <dbReference type="NCBI Taxonomy" id="1445034"/>
    <lineage>
        <taxon>Bacteria</taxon>
        <taxon>Pseudomonadati</taxon>
        <taxon>Pseudomonadota</taxon>
        <taxon>Alphaproteobacteria</taxon>
        <taxon>Caulobacterales</taxon>
        <taxon>Caulobacteraceae</taxon>
        <taxon>Phenylobacterium</taxon>
    </lineage>
</organism>
<comment type="caution">
    <text evidence="2">The sequence shown here is derived from an EMBL/GenBank/DDBJ whole genome shotgun (WGS) entry which is preliminary data.</text>
</comment>
<keyword evidence="3" id="KW-1185">Reference proteome</keyword>
<sequence length="115" mass="12536">MRLEALVERFDKSEADRANFRIEQAITQQRMTQGLADLFQKVEDLEVKLGEEPDSDGNGGRGLIGDLRKVSRDVRALMDLRLQVVGAVGALVLTGTLLVLGATKWIEGIVKGAST</sequence>
<evidence type="ECO:0000256" key="1">
    <source>
        <dbReference type="SAM" id="Phobius"/>
    </source>
</evidence>
<keyword evidence="1" id="KW-0812">Transmembrane</keyword>
<keyword evidence="1" id="KW-0472">Membrane</keyword>
<evidence type="ECO:0000313" key="3">
    <source>
        <dbReference type="Proteomes" id="UP000249524"/>
    </source>
</evidence>
<reference evidence="2 3" key="1">
    <citation type="submission" date="2018-05" db="EMBL/GenBank/DDBJ databases">
        <authorList>
            <person name="Lanie J.A."/>
            <person name="Ng W.-L."/>
            <person name="Kazmierczak K.M."/>
            <person name="Andrzejewski T.M."/>
            <person name="Davidsen T.M."/>
            <person name="Wayne K.J."/>
            <person name="Tettelin H."/>
            <person name="Glass J.I."/>
            <person name="Rusch D."/>
            <person name="Podicherti R."/>
            <person name="Tsui H.-C.T."/>
            <person name="Winkler M.E."/>
        </authorList>
    </citation>
    <scope>NUCLEOTIDE SEQUENCE [LARGE SCALE GENOMIC DNA]</scope>
    <source>
        <strain evidence="2 3">BUT-10</strain>
    </source>
</reference>
<keyword evidence="1" id="KW-1133">Transmembrane helix</keyword>